<name>A0A2N6KCA3_9CYAN</name>
<dbReference type="AlphaFoldDB" id="A0A2N6KCA3"/>
<dbReference type="SUPFAM" id="SSF49879">
    <property type="entry name" value="SMAD/FHA domain"/>
    <property type="match status" value="1"/>
</dbReference>
<dbReference type="InterPro" id="IPR008271">
    <property type="entry name" value="Ser/Thr_kinase_AS"/>
</dbReference>
<keyword evidence="6" id="KW-0808">Transferase</keyword>
<dbReference type="Gene3D" id="1.10.510.10">
    <property type="entry name" value="Transferase(Phosphotransferase) domain 1"/>
    <property type="match status" value="1"/>
</dbReference>
<dbReference type="InterPro" id="IPR017441">
    <property type="entry name" value="Protein_kinase_ATP_BS"/>
</dbReference>
<evidence type="ECO:0000259" key="5">
    <source>
        <dbReference type="PROSITE" id="PS50011"/>
    </source>
</evidence>
<dbReference type="InterPro" id="IPR000719">
    <property type="entry name" value="Prot_kinase_dom"/>
</dbReference>
<keyword evidence="2 3" id="KW-0067">ATP-binding</keyword>
<dbReference type="InterPro" id="IPR011009">
    <property type="entry name" value="Kinase-like_dom_sf"/>
</dbReference>
<proteinExistence type="predicted"/>
<dbReference type="Pfam" id="PF00069">
    <property type="entry name" value="Pkinase"/>
    <property type="match status" value="1"/>
</dbReference>
<dbReference type="Pfam" id="PF00498">
    <property type="entry name" value="FHA"/>
    <property type="match status" value="1"/>
</dbReference>
<feature type="binding site" evidence="3">
    <location>
        <position position="53"/>
    </location>
    <ligand>
        <name>ATP</name>
        <dbReference type="ChEBI" id="CHEBI:30616"/>
    </ligand>
</feature>
<comment type="caution">
    <text evidence="6">The sequence shown here is derived from an EMBL/GenBank/DDBJ whole genome shotgun (WGS) entry which is preliminary data.</text>
</comment>
<dbReference type="SMART" id="SM00240">
    <property type="entry name" value="FHA"/>
    <property type="match status" value="1"/>
</dbReference>
<dbReference type="Proteomes" id="UP000235025">
    <property type="component" value="Unassembled WGS sequence"/>
</dbReference>
<dbReference type="PROSITE" id="PS50006">
    <property type="entry name" value="FHA_DOMAIN"/>
    <property type="match status" value="1"/>
</dbReference>
<dbReference type="GO" id="GO:0004674">
    <property type="term" value="F:protein serine/threonine kinase activity"/>
    <property type="evidence" value="ECO:0007669"/>
    <property type="project" value="UniProtKB-KW"/>
</dbReference>
<accession>A0A2N6KCA3</accession>
<dbReference type="EMBL" id="NMQA01000251">
    <property type="protein sequence ID" value="PLZ96271.1"/>
    <property type="molecule type" value="Genomic_DNA"/>
</dbReference>
<dbReference type="InterPro" id="IPR045269">
    <property type="entry name" value="Atg1-like"/>
</dbReference>
<dbReference type="SUPFAM" id="SSF56112">
    <property type="entry name" value="Protein kinase-like (PK-like)"/>
    <property type="match status" value="1"/>
</dbReference>
<dbReference type="InterPro" id="IPR008984">
    <property type="entry name" value="SMAD_FHA_dom_sf"/>
</dbReference>
<dbReference type="CDD" id="cd00060">
    <property type="entry name" value="FHA"/>
    <property type="match status" value="1"/>
</dbReference>
<gene>
    <name evidence="6" type="ORF">CEN50_19295</name>
</gene>
<evidence type="ECO:0000313" key="6">
    <source>
        <dbReference type="EMBL" id="PLZ96271.1"/>
    </source>
</evidence>
<dbReference type="PANTHER" id="PTHR24348">
    <property type="entry name" value="SERINE/THREONINE-PROTEIN KINASE UNC-51-RELATED"/>
    <property type="match status" value="1"/>
</dbReference>
<evidence type="ECO:0000313" key="7">
    <source>
        <dbReference type="Proteomes" id="UP000235025"/>
    </source>
</evidence>
<keyword evidence="1 3" id="KW-0547">Nucleotide-binding</keyword>
<evidence type="ECO:0000256" key="3">
    <source>
        <dbReference type="PROSITE-ProRule" id="PRU10141"/>
    </source>
</evidence>
<dbReference type="GO" id="GO:0005737">
    <property type="term" value="C:cytoplasm"/>
    <property type="evidence" value="ECO:0007669"/>
    <property type="project" value="TreeGrafter"/>
</dbReference>
<reference evidence="6 7" key="1">
    <citation type="submission" date="2017-07" db="EMBL/GenBank/DDBJ databases">
        <title>Genomes of Fischerella (Mastigocladus) sp. strains.</title>
        <authorList>
            <person name="Miller S.R."/>
        </authorList>
    </citation>
    <scope>NUCLEOTIDE SEQUENCE [LARGE SCALE GENOMIC DNA]</scope>
    <source>
        <strain evidence="6 7">CCMEE 5268</strain>
    </source>
</reference>
<dbReference type="PROSITE" id="PS00108">
    <property type="entry name" value="PROTEIN_KINASE_ST"/>
    <property type="match status" value="1"/>
</dbReference>
<dbReference type="RefSeq" id="WP_102174379.1">
    <property type="nucleotide sequence ID" value="NZ_NMQA01000251.1"/>
</dbReference>
<evidence type="ECO:0000256" key="2">
    <source>
        <dbReference type="ARBA" id="ARBA00022840"/>
    </source>
</evidence>
<dbReference type="Gene3D" id="2.60.200.20">
    <property type="match status" value="1"/>
</dbReference>
<dbReference type="CDD" id="cd14014">
    <property type="entry name" value="STKc_PknB_like"/>
    <property type="match status" value="1"/>
</dbReference>
<dbReference type="SMART" id="SM00220">
    <property type="entry name" value="S_TKc"/>
    <property type="match status" value="1"/>
</dbReference>
<dbReference type="GO" id="GO:0005524">
    <property type="term" value="F:ATP binding"/>
    <property type="evidence" value="ECO:0007669"/>
    <property type="project" value="UniProtKB-UniRule"/>
</dbReference>
<feature type="domain" description="FHA" evidence="4">
    <location>
        <begin position="319"/>
        <end position="373"/>
    </location>
</feature>
<evidence type="ECO:0000256" key="1">
    <source>
        <dbReference type="ARBA" id="ARBA00022741"/>
    </source>
</evidence>
<dbReference type="InterPro" id="IPR000253">
    <property type="entry name" value="FHA_dom"/>
</dbReference>
<dbReference type="PROSITE" id="PS50011">
    <property type="entry name" value="PROTEIN_KINASE_DOM"/>
    <property type="match status" value="1"/>
</dbReference>
<sequence length="403" mass="45483">MTERTLKIMVGGRIPLDIPPVAEVELLELLGAGTFGSVWKVVDIATKKIYAMKIIQDIEPGGQMAERVRLEAEVTIPSEHIIPVLGLQQWNSTTYLILFEYFPGKSLDKILRERLLTPEVKRHIFQQILVGVRDAHRCNIIHRDLKPGNILLGDNGQVKIIDFGISKFKEYRLTRDNQVFGTLPFIAPELLIHGAKVADARADIYALGHILYQIATGQHFWDYKRWRQLEDFIRYLNQTPTPIDGIDTSDFYCDLYSNFNSVLSRMVRINANERFASVDDVLKELGYETDVLQLPADLHLRYPLLIVESGSNKGARTLINISDAGSLVMGRADIAGGNDSISRRHLEFSCVGNQYFVRDLGSKNGTLLRGITLTPGAAPTLIRHTDRIKIGDVFLRFVFSHKV</sequence>
<keyword evidence="6" id="KW-0723">Serine/threonine-protein kinase</keyword>
<feature type="domain" description="Protein kinase" evidence="5">
    <location>
        <begin position="24"/>
        <end position="305"/>
    </location>
</feature>
<keyword evidence="6" id="KW-0418">Kinase</keyword>
<protein>
    <submittedName>
        <fullName evidence="6">Serine/threonine protein kinase</fullName>
    </submittedName>
</protein>
<evidence type="ECO:0000259" key="4">
    <source>
        <dbReference type="PROSITE" id="PS50006"/>
    </source>
</evidence>
<organism evidence="6 7">
    <name type="scientific">Fischerella thermalis CCMEE 5268</name>
    <dbReference type="NCBI Taxonomy" id="2019662"/>
    <lineage>
        <taxon>Bacteria</taxon>
        <taxon>Bacillati</taxon>
        <taxon>Cyanobacteriota</taxon>
        <taxon>Cyanophyceae</taxon>
        <taxon>Nostocales</taxon>
        <taxon>Hapalosiphonaceae</taxon>
        <taxon>Fischerella</taxon>
    </lineage>
</organism>
<dbReference type="PROSITE" id="PS00107">
    <property type="entry name" value="PROTEIN_KINASE_ATP"/>
    <property type="match status" value="1"/>
</dbReference>